<dbReference type="PANTHER" id="PTHR43214">
    <property type="entry name" value="TWO-COMPONENT RESPONSE REGULATOR"/>
    <property type="match status" value="1"/>
</dbReference>
<dbReference type="InterPro" id="IPR036388">
    <property type="entry name" value="WH-like_DNA-bd_sf"/>
</dbReference>
<dbReference type="InterPro" id="IPR039420">
    <property type="entry name" value="WalR-like"/>
</dbReference>
<dbReference type="Gene3D" id="1.10.10.10">
    <property type="entry name" value="Winged helix-like DNA-binding domain superfamily/Winged helix DNA-binding domain"/>
    <property type="match status" value="1"/>
</dbReference>
<dbReference type="PROSITE" id="PS50043">
    <property type="entry name" value="HTH_LUXR_2"/>
    <property type="match status" value="1"/>
</dbReference>
<keyword evidence="7" id="KW-1185">Reference proteome</keyword>
<dbReference type="SMART" id="SM00421">
    <property type="entry name" value="HTH_LUXR"/>
    <property type="match status" value="1"/>
</dbReference>
<evidence type="ECO:0000256" key="3">
    <source>
        <dbReference type="PROSITE-ProRule" id="PRU00169"/>
    </source>
</evidence>
<evidence type="ECO:0000259" key="4">
    <source>
        <dbReference type="PROSITE" id="PS50043"/>
    </source>
</evidence>
<keyword evidence="1 3" id="KW-0597">Phosphoprotein</keyword>
<dbReference type="GO" id="GO:0003677">
    <property type="term" value="F:DNA binding"/>
    <property type="evidence" value="ECO:0007669"/>
    <property type="project" value="UniProtKB-KW"/>
</dbReference>
<dbReference type="InterPro" id="IPR001789">
    <property type="entry name" value="Sig_transdc_resp-reg_receiver"/>
</dbReference>
<dbReference type="Gene3D" id="3.40.50.2300">
    <property type="match status" value="1"/>
</dbReference>
<dbReference type="CDD" id="cd17535">
    <property type="entry name" value="REC_NarL-like"/>
    <property type="match status" value="1"/>
</dbReference>
<accession>A0A1V9F5E5</accession>
<dbReference type="GO" id="GO:0000160">
    <property type="term" value="P:phosphorelay signal transduction system"/>
    <property type="evidence" value="ECO:0007669"/>
    <property type="project" value="InterPro"/>
</dbReference>
<dbReference type="PROSITE" id="PS50110">
    <property type="entry name" value="RESPONSE_REGULATORY"/>
    <property type="match status" value="1"/>
</dbReference>
<sequence length="214" mass="24856">MEYSIVVVDDHILIAEALSGIIQKFRQYHVLYEVENGKMLIEKFRHPKNIPDIVLLDINMPHMDGFETAKWLTQYHPAILILALSMQDEEETLIKMVRYGAKGYLLKNVRPPELEKALDAVVQKGYYYPDWITHKLLLNLSSGKEQNMAIQLNERELVFLQYAASELTYKEIGEKMFCSPRTVESYRDGLFEKFGQKTRIGLVIYALKQGIIKL</sequence>
<dbReference type="OrthoDB" id="9797341at2"/>
<evidence type="ECO:0000256" key="1">
    <source>
        <dbReference type="ARBA" id="ARBA00022553"/>
    </source>
</evidence>
<organism evidence="6 7">
    <name type="scientific">Niastella yeongjuensis</name>
    <dbReference type="NCBI Taxonomy" id="354355"/>
    <lineage>
        <taxon>Bacteria</taxon>
        <taxon>Pseudomonadati</taxon>
        <taxon>Bacteroidota</taxon>
        <taxon>Chitinophagia</taxon>
        <taxon>Chitinophagales</taxon>
        <taxon>Chitinophagaceae</taxon>
        <taxon>Niastella</taxon>
    </lineage>
</organism>
<dbReference type="RefSeq" id="WP_081197801.1">
    <property type="nucleotide sequence ID" value="NZ_FOCZ01000008.1"/>
</dbReference>
<dbReference type="InterPro" id="IPR011006">
    <property type="entry name" value="CheY-like_superfamily"/>
</dbReference>
<dbReference type="AlphaFoldDB" id="A0A1V9F5E5"/>
<dbReference type="STRING" id="354355.SAMN05660816_04456"/>
<dbReference type="Proteomes" id="UP000192610">
    <property type="component" value="Unassembled WGS sequence"/>
</dbReference>
<proteinExistence type="predicted"/>
<feature type="domain" description="Response regulatory" evidence="5">
    <location>
        <begin position="4"/>
        <end position="122"/>
    </location>
</feature>
<comment type="caution">
    <text evidence="6">The sequence shown here is derived from an EMBL/GenBank/DDBJ whole genome shotgun (WGS) entry which is preliminary data.</text>
</comment>
<feature type="modified residue" description="4-aspartylphosphate" evidence="3">
    <location>
        <position position="57"/>
    </location>
</feature>
<dbReference type="EMBL" id="LVXG01000006">
    <property type="protein sequence ID" value="OQP53456.1"/>
    <property type="molecule type" value="Genomic_DNA"/>
</dbReference>
<dbReference type="InterPro" id="IPR016032">
    <property type="entry name" value="Sig_transdc_resp-reg_C-effctor"/>
</dbReference>
<evidence type="ECO:0000256" key="2">
    <source>
        <dbReference type="ARBA" id="ARBA00023125"/>
    </source>
</evidence>
<keyword evidence="2 6" id="KW-0238">DNA-binding</keyword>
<dbReference type="SUPFAM" id="SSF46894">
    <property type="entry name" value="C-terminal effector domain of the bipartite response regulators"/>
    <property type="match status" value="1"/>
</dbReference>
<dbReference type="CDD" id="cd06170">
    <property type="entry name" value="LuxR_C_like"/>
    <property type="match status" value="1"/>
</dbReference>
<dbReference type="PANTHER" id="PTHR43214:SF43">
    <property type="entry name" value="TWO-COMPONENT RESPONSE REGULATOR"/>
    <property type="match status" value="1"/>
</dbReference>
<gene>
    <name evidence="6" type="ORF">A4H97_23720</name>
</gene>
<reference evidence="7" key="1">
    <citation type="submission" date="2016-04" db="EMBL/GenBank/DDBJ databases">
        <authorList>
            <person name="Chen L."/>
            <person name="Zhuang W."/>
            <person name="Wang G."/>
        </authorList>
    </citation>
    <scope>NUCLEOTIDE SEQUENCE [LARGE SCALE GENOMIC DNA]</scope>
    <source>
        <strain evidence="7">17621</strain>
    </source>
</reference>
<dbReference type="SUPFAM" id="SSF52172">
    <property type="entry name" value="CheY-like"/>
    <property type="match status" value="1"/>
</dbReference>
<dbReference type="SMART" id="SM00448">
    <property type="entry name" value="REC"/>
    <property type="match status" value="1"/>
</dbReference>
<dbReference type="InterPro" id="IPR000792">
    <property type="entry name" value="Tscrpt_reg_LuxR_C"/>
</dbReference>
<name>A0A1V9F5E5_9BACT</name>
<dbReference type="Pfam" id="PF00196">
    <property type="entry name" value="GerE"/>
    <property type="match status" value="1"/>
</dbReference>
<evidence type="ECO:0000259" key="5">
    <source>
        <dbReference type="PROSITE" id="PS50110"/>
    </source>
</evidence>
<dbReference type="InterPro" id="IPR058245">
    <property type="entry name" value="NreC/VraR/RcsB-like_REC"/>
</dbReference>
<protein>
    <submittedName>
        <fullName evidence="6">DNA-binding response regulator</fullName>
    </submittedName>
</protein>
<dbReference type="GO" id="GO:0006355">
    <property type="term" value="P:regulation of DNA-templated transcription"/>
    <property type="evidence" value="ECO:0007669"/>
    <property type="project" value="InterPro"/>
</dbReference>
<evidence type="ECO:0000313" key="6">
    <source>
        <dbReference type="EMBL" id="OQP53456.1"/>
    </source>
</evidence>
<feature type="domain" description="HTH luxR-type" evidence="4">
    <location>
        <begin position="145"/>
        <end position="210"/>
    </location>
</feature>
<dbReference type="Pfam" id="PF00072">
    <property type="entry name" value="Response_reg"/>
    <property type="match status" value="1"/>
</dbReference>
<evidence type="ECO:0000313" key="7">
    <source>
        <dbReference type="Proteomes" id="UP000192610"/>
    </source>
</evidence>